<reference evidence="5 6" key="1">
    <citation type="submission" date="2015-01" db="EMBL/GenBank/DDBJ databases">
        <title>The Genome Sequence of Exophiala spinifera CBS89968.</title>
        <authorList>
            <consortium name="The Broad Institute Genomics Platform"/>
            <person name="Cuomo C."/>
            <person name="de Hoog S."/>
            <person name="Gorbushina A."/>
            <person name="Stielow B."/>
            <person name="Teixiera M."/>
            <person name="Abouelleil A."/>
            <person name="Chapman S.B."/>
            <person name="Priest M."/>
            <person name="Young S.K."/>
            <person name="Wortman J."/>
            <person name="Nusbaum C."/>
            <person name="Birren B."/>
        </authorList>
    </citation>
    <scope>NUCLEOTIDE SEQUENCE [LARGE SCALE GENOMIC DNA]</scope>
    <source>
        <strain evidence="5 6">CBS 89968</strain>
    </source>
</reference>
<keyword evidence="3 4" id="KW-0862">Zinc</keyword>
<evidence type="ECO:0000256" key="1">
    <source>
        <dbReference type="ARBA" id="ARBA00006217"/>
    </source>
</evidence>
<dbReference type="SUPFAM" id="SSF53056">
    <property type="entry name" value="beta-carbonic anhydrase, cab"/>
    <property type="match status" value="1"/>
</dbReference>
<keyword evidence="2 4" id="KW-0479">Metal-binding</keyword>
<keyword evidence="6" id="KW-1185">Reference proteome</keyword>
<dbReference type="STRING" id="91928.A0A0D2BXU8"/>
<dbReference type="PANTHER" id="PTHR43175:SF3">
    <property type="entry name" value="CARBON DISULFIDE HYDROLASE"/>
    <property type="match status" value="1"/>
</dbReference>
<dbReference type="HOGENOM" id="CLU_084253_4_0_1"/>
<dbReference type="GO" id="GO:0008270">
    <property type="term" value="F:zinc ion binding"/>
    <property type="evidence" value="ECO:0007669"/>
    <property type="project" value="InterPro"/>
</dbReference>
<dbReference type="PANTHER" id="PTHR43175">
    <property type="entry name" value="CARBONIC ANHYDRASE"/>
    <property type="match status" value="1"/>
</dbReference>
<evidence type="ECO:0000256" key="3">
    <source>
        <dbReference type="ARBA" id="ARBA00022833"/>
    </source>
</evidence>
<evidence type="ECO:0000256" key="4">
    <source>
        <dbReference type="PIRSR" id="PIRSR601765-1"/>
    </source>
</evidence>
<organism evidence="5 6">
    <name type="scientific">Exophiala spinifera</name>
    <dbReference type="NCBI Taxonomy" id="91928"/>
    <lineage>
        <taxon>Eukaryota</taxon>
        <taxon>Fungi</taxon>
        <taxon>Dikarya</taxon>
        <taxon>Ascomycota</taxon>
        <taxon>Pezizomycotina</taxon>
        <taxon>Eurotiomycetes</taxon>
        <taxon>Chaetothyriomycetidae</taxon>
        <taxon>Chaetothyriales</taxon>
        <taxon>Herpotrichiellaceae</taxon>
        <taxon>Exophiala</taxon>
    </lineage>
</organism>
<feature type="binding site" evidence="4">
    <location>
        <position position="96"/>
    </location>
    <ligand>
        <name>Zn(2+)</name>
        <dbReference type="ChEBI" id="CHEBI:29105"/>
    </ligand>
</feature>
<dbReference type="RefSeq" id="XP_016236315.1">
    <property type="nucleotide sequence ID" value="XM_016380488.1"/>
</dbReference>
<dbReference type="InterPro" id="IPR036874">
    <property type="entry name" value="Carbonic_anhydrase_sf"/>
</dbReference>
<dbReference type="GO" id="GO:0004089">
    <property type="term" value="F:carbonate dehydratase activity"/>
    <property type="evidence" value="ECO:0007669"/>
    <property type="project" value="InterPro"/>
</dbReference>
<evidence type="ECO:0000313" key="6">
    <source>
        <dbReference type="Proteomes" id="UP000053328"/>
    </source>
</evidence>
<feature type="binding site" evidence="4">
    <location>
        <position position="46"/>
    </location>
    <ligand>
        <name>Zn(2+)</name>
        <dbReference type="ChEBI" id="CHEBI:29105"/>
    </ligand>
</feature>
<dbReference type="SMART" id="SM00947">
    <property type="entry name" value="Pro_CA"/>
    <property type="match status" value="1"/>
</dbReference>
<name>A0A0D2BXU8_9EURO</name>
<dbReference type="Gene3D" id="3.40.1050.10">
    <property type="entry name" value="Carbonic anhydrase"/>
    <property type="match status" value="1"/>
</dbReference>
<proteinExistence type="inferred from homology"/>
<dbReference type="GeneID" id="27333233"/>
<dbReference type="InterPro" id="IPR001765">
    <property type="entry name" value="Carbonic_anhydrase"/>
</dbReference>
<gene>
    <name evidence="5" type="ORF">PV08_06150</name>
</gene>
<sequence length="176" mass="19313">MATVRSKIERLLEKNVEYSRTYPGTFTLKQLQAAPGPKVMLLTCLDPRCVPENFFGPGLFASSFRNAGGRVTEDAIRSITGLRALVGMKGVAVVHHTDCGVSHITAEEVREFIKPGGPGAAVEVENIDYQFFTEEGFEEALKEDVRKLRALKSLAGMEIYGFAMDTQTGLVREVTV</sequence>
<dbReference type="OrthoDB" id="10248475at2759"/>
<comment type="similarity">
    <text evidence="1">Belongs to the beta-class carbonic anhydrase family.</text>
</comment>
<dbReference type="Proteomes" id="UP000053328">
    <property type="component" value="Unassembled WGS sequence"/>
</dbReference>
<evidence type="ECO:0000256" key="2">
    <source>
        <dbReference type="ARBA" id="ARBA00022723"/>
    </source>
</evidence>
<evidence type="ECO:0008006" key="7">
    <source>
        <dbReference type="Google" id="ProtNLM"/>
    </source>
</evidence>
<accession>A0A0D2BXU8</accession>
<evidence type="ECO:0000313" key="5">
    <source>
        <dbReference type="EMBL" id="KIW16099.1"/>
    </source>
</evidence>
<dbReference type="AlphaFoldDB" id="A0A0D2BXU8"/>
<protein>
    <recommendedName>
        <fullName evidence="7">Carbonic anhydrase</fullName>
    </recommendedName>
</protein>
<feature type="binding site" evidence="4">
    <location>
        <position position="99"/>
    </location>
    <ligand>
        <name>Zn(2+)</name>
        <dbReference type="ChEBI" id="CHEBI:29105"/>
    </ligand>
</feature>
<dbReference type="VEuPathDB" id="FungiDB:PV08_06150"/>
<comment type="cofactor">
    <cofactor evidence="4">
        <name>Zn(2+)</name>
        <dbReference type="ChEBI" id="CHEBI:29105"/>
    </cofactor>
    <text evidence="4">Binds 1 zinc ion per subunit.</text>
</comment>
<dbReference type="EMBL" id="KN847495">
    <property type="protein sequence ID" value="KIW16099.1"/>
    <property type="molecule type" value="Genomic_DNA"/>
</dbReference>
<feature type="binding site" evidence="4">
    <location>
        <position position="44"/>
    </location>
    <ligand>
        <name>Zn(2+)</name>
        <dbReference type="ChEBI" id="CHEBI:29105"/>
    </ligand>
</feature>